<dbReference type="GO" id="GO:0051731">
    <property type="term" value="F:polynucleotide 5'-hydroxyl-kinase activity"/>
    <property type="evidence" value="ECO:0007669"/>
    <property type="project" value="InterPro"/>
</dbReference>
<dbReference type="OrthoDB" id="4054781at2759"/>
<proteinExistence type="inferred from homology"/>
<evidence type="ECO:0000256" key="7">
    <source>
        <dbReference type="SAM" id="MobiDB-lite"/>
    </source>
</evidence>
<feature type="region of interest" description="Disordered" evidence="7">
    <location>
        <begin position="198"/>
        <end position="309"/>
    </location>
</feature>
<keyword evidence="3" id="KW-0547">Nucleotide-binding</keyword>
<evidence type="ECO:0000256" key="6">
    <source>
        <dbReference type="ARBA" id="ARBA00071212"/>
    </source>
</evidence>
<evidence type="ECO:0000256" key="1">
    <source>
        <dbReference type="ARBA" id="ARBA00011003"/>
    </source>
</evidence>
<comment type="similarity">
    <text evidence="1">Belongs to the Clp1 family. NOL9/GRC3 subfamily.</text>
</comment>
<evidence type="ECO:0000313" key="10">
    <source>
        <dbReference type="EMBL" id="KAA8496752.1"/>
    </source>
</evidence>
<dbReference type="Proteomes" id="UP000324585">
    <property type="component" value="Unassembled WGS sequence"/>
</dbReference>
<dbReference type="PANTHER" id="PTHR12755:SF3">
    <property type="entry name" value="POLYNUCLEOTIDE 5'-HYDROXYL-KINASE NOL9"/>
    <property type="match status" value="1"/>
</dbReference>
<name>A0A5J4Z0U8_PORPP</name>
<keyword evidence="4 10" id="KW-0418">Kinase</keyword>
<feature type="domain" description="NOL9 N-terminal" evidence="9">
    <location>
        <begin position="347"/>
        <end position="446"/>
    </location>
</feature>
<evidence type="ECO:0000259" key="8">
    <source>
        <dbReference type="Pfam" id="PF16575"/>
    </source>
</evidence>
<gene>
    <name evidence="10" type="ORF">FVE85_0481</name>
</gene>
<feature type="region of interest" description="Disordered" evidence="7">
    <location>
        <begin position="19"/>
        <end position="57"/>
    </location>
</feature>
<evidence type="ECO:0000256" key="2">
    <source>
        <dbReference type="ARBA" id="ARBA00022679"/>
    </source>
</evidence>
<evidence type="ECO:0000256" key="3">
    <source>
        <dbReference type="ARBA" id="ARBA00022741"/>
    </source>
</evidence>
<dbReference type="Pfam" id="PF24419">
    <property type="entry name" value="Cupin_NOL9"/>
    <property type="match status" value="1"/>
</dbReference>
<dbReference type="InterPro" id="IPR027417">
    <property type="entry name" value="P-loop_NTPase"/>
</dbReference>
<dbReference type="PANTHER" id="PTHR12755">
    <property type="entry name" value="CLEAVAGE/POLYADENYLATION FACTOR IA SUBUNIT CLP1P"/>
    <property type="match status" value="1"/>
</dbReference>
<keyword evidence="5" id="KW-0067">ATP-binding</keyword>
<dbReference type="GO" id="GO:0000448">
    <property type="term" value="P:cleavage in ITS2 between 5.8S rRNA and LSU-rRNA of tricistronic rRNA transcript (SSU-rRNA, 5.8S rRNA, LSU-rRNA)"/>
    <property type="evidence" value="ECO:0007669"/>
    <property type="project" value="TreeGrafter"/>
</dbReference>
<dbReference type="Gene3D" id="3.40.50.300">
    <property type="entry name" value="P-loop containing nucleotide triphosphate hydrolases"/>
    <property type="match status" value="1"/>
</dbReference>
<dbReference type="Pfam" id="PF16575">
    <property type="entry name" value="CLP1_P"/>
    <property type="match status" value="1"/>
</dbReference>
<dbReference type="EMBL" id="VRMN01000002">
    <property type="protein sequence ID" value="KAA8496752.1"/>
    <property type="molecule type" value="Genomic_DNA"/>
</dbReference>
<dbReference type="GO" id="GO:0005524">
    <property type="term" value="F:ATP binding"/>
    <property type="evidence" value="ECO:0007669"/>
    <property type="project" value="UniProtKB-KW"/>
</dbReference>
<evidence type="ECO:0000259" key="9">
    <source>
        <dbReference type="Pfam" id="PF24419"/>
    </source>
</evidence>
<sequence length="969" mass="106336">MFSLDPYLAFLARLETLSRSGPLPDQKGEVPKQGTEMPNASKPKLTRRRVGAPLSGSSVKEKVVAPAGDLTRGLGAELVVTLPNERGNLKLREVQDLRHGTAQRTALPVPPLPQAPPWPFSSFEYLFHCLTPSLESHSQQPFWAFVVSHSPHRALQVVRGCWILEALINGSWFVDSTPGLSAAMKSWRASHVLGRGFGKATRSSHTRRRPSNNDTGSLEGSIAKTSLRRRARAESTKTQFATGSPAREAGSEVEDYGFVGTIPSVPRSDPLSGSAAEDQSASGNKVHASHAVSSVRGPDDHVSVLPQGKRAASSSSLTIRHYVCELKDMLEPSHFNSTTSAPERKLAHRDSVLLVLARGTKLRLYGRARIKILMGCVDILGCPLGPMQTFLPLYSSPYTSYAVEMTVSSKCDQSGQHKRDEHMFRALNREIADPHRIEQIKSHLERWHWTSSSTGPSSQLNPQNLVSALVMCEFLEPFAESHKYTPLLRSLDGISACECLNSMIVQVVSNASSPTVKERASGSESSSLTDSDSKLSARFHLWQGWDAMASKLQQNLEAASAVDDRAPAQYWMCVGPKQSGKSMLMRSLATRALCFQTSEISRSLADVDLLWLDVDTGQSEMTAPGFVSLNRITTPILSPAWCSYTKHEMIDARFVGGFSPSSFPQPYMEAVSSLLATCTANQRRRGRSCLVFINTPGWITGFGAEMISWLLEKLPSQATCVVDLSGKEGDMLDLGHSLTPFSVFATSWNTHDIVQERRSTHSAKLTRDALFFSYFRSPGTALYSVHSTQLHKCFLLDNDGASCEDFGKNGSVSCDDTMPQRLDSLLDTFVGILCGPVGVLPTRPHEWSALGLGVVVCVAAEQDDCRRIYIWTPVPLAERPRHASDSSNRVFALVQSATLQPGAAWYFSLDGFAMQMEHLGKRSFHWPRQRASGHGPPRFVASSIDMLDMDLSGEMASKSGYLQRRGLNH</sequence>
<protein>
    <recommendedName>
        <fullName evidence="6">Polynucleotide 5'-hydroxyl-kinase NOL9</fullName>
    </recommendedName>
</protein>
<dbReference type="AlphaFoldDB" id="A0A5J4Z0U8"/>
<evidence type="ECO:0000256" key="4">
    <source>
        <dbReference type="ARBA" id="ARBA00022777"/>
    </source>
</evidence>
<comment type="caution">
    <text evidence="10">The sequence shown here is derived from an EMBL/GenBank/DDBJ whole genome shotgun (WGS) entry which is preliminary data.</text>
</comment>
<feature type="domain" description="Clp1 P-loop" evidence="8">
    <location>
        <begin position="575"/>
        <end position="776"/>
    </location>
</feature>
<dbReference type="InterPro" id="IPR045116">
    <property type="entry name" value="Clp1/Grc3"/>
</dbReference>
<organism evidence="10 11">
    <name type="scientific">Porphyridium purpureum</name>
    <name type="common">Red alga</name>
    <name type="synonym">Porphyridium cruentum</name>
    <dbReference type="NCBI Taxonomy" id="35688"/>
    <lineage>
        <taxon>Eukaryota</taxon>
        <taxon>Rhodophyta</taxon>
        <taxon>Bangiophyceae</taxon>
        <taxon>Porphyridiales</taxon>
        <taxon>Porphyridiaceae</taxon>
        <taxon>Porphyridium</taxon>
    </lineage>
</organism>
<reference evidence="11" key="1">
    <citation type="journal article" date="2019" name="Nat. Commun.">
        <title>Expansion of phycobilisome linker gene families in mesophilic red algae.</title>
        <authorList>
            <person name="Lee J."/>
            <person name="Kim D."/>
            <person name="Bhattacharya D."/>
            <person name="Yoon H.S."/>
        </authorList>
    </citation>
    <scope>NUCLEOTIDE SEQUENCE [LARGE SCALE GENOMIC DNA]</scope>
    <source>
        <strain evidence="11">CCMP 1328</strain>
    </source>
</reference>
<evidence type="ECO:0000313" key="11">
    <source>
        <dbReference type="Proteomes" id="UP000324585"/>
    </source>
</evidence>
<evidence type="ECO:0000256" key="5">
    <source>
        <dbReference type="ARBA" id="ARBA00022840"/>
    </source>
</evidence>
<dbReference type="InterPro" id="IPR057573">
    <property type="entry name" value="NOL9_N"/>
</dbReference>
<dbReference type="GO" id="GO:0005634">
    <property type="term" value="C:nucleus"/>
    <property type="evidence" value="ECO:0007669"/>
    <property type="project" value="TreeGrafter"/>
</dbReference>
<dbReference type="InterPro" id="IPR032319">
    <property type="entry name" value="CLP1_P"/>
</dbReference>
<keyword evidence="11" id="KW-1185">Reference proteome</keyword>
<keyword evidence="2" id="KW-0808">Transferase</keyword>
<accession>A0A5J4Z0U8</accession>